<protein>
    <recommendedName>
        <fullName evidence="4">Polyprotein</fullName>
    </recommendedName>
</protein>
<feature type="compositionally biased region" description="Basic and acidic residues" evidence="1">
    <location>
        <begin position="125"/>
        <end position="136"/>
    </location>
</feature>
<reference evidence="2 3" key="1">
    <citation type="submission" date="2024-09" db="EMBL/GenBank/DDBJ databases">
        <title>Genome sequencing and assembly of Phytophthora oleae, isolate VK10A, causative agent of rot of olive drupes.</title>
        <authorList>
            <person name="Conti Taguali S."/>
            <person name="Riolo M."/>
            <person name="La Spada F."/>
            <person name="Cacciola S.O."/>
            <person name="Dionisio G."/>
        </authorList>
    </citation>
    <scope>NUCLEOTIDE SEQUENCE [LARGE SCALE GENOMIC DNA]</scope>
    <source>
        <strain evidence="2 3">VK10A</strain>
    </source>
</reference>
<comment type="caution">
    <text evidence="2">The sequence shown here is derived from an EMBL/GenBank/DDBJ whole genome shotgun (WGS) entry which is preliminary data.</text>
</comment>
<dbReference type="AlphaFoldDB" id="A0ABD3G3Z5"/>
<keyword evidence="3" id="KW-1185">Reference proteome</keyword>
<proteinExistence type="predicted"/>
<evidence type="ECO:0000313" key="2">
    <source>
        <dbReference type="EMBL" id="KAL3673848.1"/>
    </source>
</evidence>
<evidence type="ECO:0000256" key="1">
    <source>
        <dbReference type="SAM" id="MobiDB-lite"/>
    </source>
</evidence>
<feature type="compositionally biased region" description="Polar residues" evidence="1">
    <location>
        <begin position="175"/>
        <end position="185"/>
    </location>
</feature>
<name>A0ABD3G3Z5_9STRA</name>
<dbReference type="Pfam" id="PF14223">
    <property type="entry name" value="Retrotran_gag_2"/>
    <property type="match status" value="1"/>
</dbReference>
<evidence type="ECO:0000313" key="3">
    <source>
        <dbReference type="Proteomes" id="UP001632037"/>
    </source>
</evidence>
<accession>A0ABD3G3Z5</accession>
<dbReference type="EMBL" id="JBIMZQ010000002">
    <property type="protein sequence ID" value="KAL3673848.1"/>
    <property type="molecule type" value="Genomic_DNA"/>
</dbReference>
<feature type="region of interest" description="Disordered" evidence="1">
    <location>
        <begin position="125"/>
        <end position="185"/>
    </location>
</feature>
<sequence>MLIAQGVELQHQTKIRSATRAMDAWNTLREYYNRTTLYNRVTMTRCLHEFQMEEGTVMLKHLGAFDELVVGFEMLGESVGEVRQLVMLLSSLSPECELIASTVENTKDITLIEFKEKLLKEQEGLQKKKTTEKPFRVSDNAGRFKGGPGKRSQGRPKETVARETVQAGTMVDSRASVSGVTTSST</sequence>
<gene>
    <name evidence="2" type="ORF">V7S43_019063</name>
</gene>
<evidence type="ECO:0008006" key="4">
    <source>
        <dbReference type="Google" id="ProtNLM"/>
    </source>
</evidence>
<organism evidence="2 3">
    <name type="scientific">Phytophthora oleae</name>
    <dbReference type="NCBI Taxonomy" id="2107226"/>
    <lineage>
        <taxon>Eukaryota</taxon>
        <taxon>Sar</taxon>
        <taxon>Stramenopiles</taxon>
        <taxon>Oomycota</taxon>
        <taxon>Peronosporomycetes</taxon>
        <taxon>Peronosporales</taxon>
        <taxon>Peronosporaceae</taxon>
        <taxon>Phytophthora</taxon>
    </lineage>
</organism>
<dbReference type="Proteomes" id="UP001632037">
    <property type="component" value="Unassembled WGS sequence"/>
</dbReference>